<feature type="transmembrane region" description="Helical" evidence="2">
    <location>
        <begin position="263"/>
        <end position="290"/>
    </location>
</feature>
<keyword evidence="2" id="KW-0812">Transmembrane</keyword>
<feature type="transmembrane region" description="Helical" evidence="2">
    <location>
        <begin position="154"/>
        <end position="173"/>
    </location>
</feature>
<feature type="region of interest" description="Disordered" evidence="1">
    <location>
        <begin position="1"/>
        <end position="20"/>
    </location>
</feature>
<keyword evidence="2" id="KW-1133">Transmembrane helix</keyword>
<organism evidence="3 4">
    <name type="scientific">Urochloa decumbens</name>
    <dbReference type="NCBI Taxonomy" id="240449"/>
    <lineage>
        <taxon>Eukaryota</taxon>
        <taxon>Viridiplantae</taxon>
        <taxon>Streptophyta</taxon>
        <taxon>Embryophyta</taxon>
        <taxon>Tracheophyta</taxon>
        <taxon>Spermatophyta</taxon>
        <taxon>Magnoliopsida</taxon>
        <taxon>Liliopsida</taxon>
        <taxon>Poales</taxon>
        <taxon>Poaceae</taxon>
        <taxon>PACMAD clade</taxon>
        <taxon>Panicoideae</taxon>
        <taxon>Panicodae</taxon>
        <taxon>Paniceae</taxon>
        <taxon>Melinidinae</taxon>
        <taxon>Urochloa</taxon>
    </lineage>
</organism>
<keyword evidence="2" id="KW-0472">Membrane</keyword>
<keyword evidence="4" id="KW-1185">Reference proteome</keyword>
<evidence type="ECO:0000313" key="4">
    <source>
        <dbReference type="Proteomes" id="UP001497457"/>
    </source>
</evidence>
<sequence length="351" mass="36780">MVASQASEEKKSSRIGRTRARMLGVNHRQVWRVVTPPITDPDSDSSSWVTDDDDDSASSWTTDDEADAVADYLAAGTVSTTIQKEAPSAKPPASNTTAAKRLSCCLLVPLLLALAPFLLHRCAGRPLATVSMVSLLVSSCHFFCVASLSSSQTISSVFTIFTHVSHLPLLAFVTARLLSPFAGMALLYLNTILTAGIFGSALAERRHRDGGESSTAAAAAAAAVKIINGESHPAVPAEPASLVSLACAARALWMCFSFGPDDAVAAVFELSFMAIACLFSWTLFVDGCLLRGALFSGHTLGLLGIGGLVFLYTTVFALAVVFGEAVAAVVPWVTAMATAGLLGYTLAVYQQ</sequence>
<protein>
    <submittedName>
        <fullName evidence="3">Uncharacterized protein</fullName>
    </submittedName>
</protein>
<name>A0ABC8XTH7_9POAL</name>
<reference evidence="3" key="1">
    <citation type="submission" date="2024-10" db="EMBL/GenBank/DDBJ databases">
        <authorList>
            <person name="Ryan C."/>
        </authorList>
    </citation>
    <scope>NUCLEOTIDE SEQUENCE [LARGE SCALE GENOMIC DNA]</scope>
</reference>
<feature type="compositionally biased region" description="Acidic residues" evidence="1">
    <location>
        <begin position="50"/>
        <end position="61"/>
    </location>
</feature>
<evidence type="ECO:0000256" key="2">
    <source>
        <dbReference type="SAM" id="Phobius"/>
    </source>
</evidence>
<proteinExistence type="predicted"/>
<feature type="transmembrane region" description="Helical" evidence="2">
    <location>
        <begin position="185"/>
        <end position="203"/>
    </location>
</feature>
<dbReference type="AlphaFoldDB" id="A0ABC8XTH7"/>
<dbReference type="Proteomes" id="UP001497457">
    <property type="component" value="Chromosome 15b"/>
</dbReference>
<accession>A0ABC8XTH7</accession>
<feature type="transmembrane region" description="Helical" evidence="2">
    <location>
        <begin position="98"/>
        <end position="119"/>
    </location>
</feature>
<feature type="transmembrane region" description="Helical" evidence="2">
    <location>
        <begin position="329"/>
        <end position="349"/>
    </location>
</feature>
<dbReference type="EMBL" id="OZ075125">
    <property type="protein sequence ID" value="CAL4932317.1"/>
    <property type="molecule type" value="Genomic_DNA"/>
</dbReference>
<feature type="region of interest" description="Disordered" evidence="1">
    <location>
        <begin position="33"/>
        <end position="61"/>
    </location>
</feature>
<evidence type="ECO:0000256" key="1">
    <source>
        <dbReference type="SAM" id="MobiDB-lite"/>
    </source>
</evidence>
<evidence type="ECO:0000313" key="3">
    <source>
        <dbReference type="EMBL" id="CAL4932317.1"/>
    </source>
</evidence>
<feature type="transmembrane region" description="Helical" evidence="2">
    <location>
        <begin position="126"/>
        <end position="148"/>
    </location>
</feature>
<gene>
    <name evidence="3" type="ORF">URODEC1_LOCUS27562</name>
</gene>
<feature type="transmembrane region" description="Helical" evidence="2">
    <location>
        <begin position="302"/>
        <end position="323"/>
    </location>
</feature>